<name>A0A0N5D236_THECL</name>
<keyword evidence="3" id="KW-1185">Reference proteome</keyword>
<reference evidence="2 3" key="2">
    <citation type="submission" date="2018-11" db="EMBL/GenBank/DDBJ databases">
        <authorList>
            <consortium name="Pathogen Informatics"/>
        </authorList>
    </citation>
    <scope>NUCLEOTIDE SEQUENCE [LARGE SCALE GENOMIC DNA]</scope>
</reference>
<proteinExistence type="predicted"/>
<dbReference type="AlphaFoldDB" id="A0A0N5D236"/>
<organism evidence="4">
    <name type="scientific">Thelazia callipaeda</name>
    <name type="common">Oriental eyeworm</name>
    <name type="synonym">Parasitic nematode</name>
    <dbReference type="NCBI Taxonomy" id="103827"/>
    <lineage>
        <taxon>Eukaryota</taxon>
        <taxon>Metazoa</taxon>
        <taxon>Ecdysozoa</taxon>
        <taxon>Nematoda</taxon>
        <taxon>Chromadorea</taxon>
        <taxon>Rhabditida</taxon>
        <taxon>Spirurina</taxon>
        <taxon>Spiruromorpha</taxon>
        <taxon>Thelazioidea</taxon>
        <taxon>Thelaziidae</taxon>
        <taxon>Thelazia</taxon>
    </lineage>
</organism>
<feature type="region of interest" description="Disordered" evidence="1">
    <location>
        <begin position="768"/>
        <end position="860"/>
    </location>
</feature>
<feature type="region of interest" description="Disordered" evidence="1">
    <location>
        <begin position="436"/>
        <end position="463"/>
    </location>
</feature>
<dbReference type="EMBL" id="UYYF01004458">
    <property type="protein sequence ID" value="VDN04323.1"/>
    <property type="molecule type" value="Genomic_DNA"/>
</dbReference>
<evidence type="ECO:0000313" key="3">
    <source>
        <dbReference type="Proteomes" id="UP000276776"/>
    </source>
</evidence>
<dbReference type="WBParaSite" id="TCLT_0000693001-mRNA-1">
    <property type="protein sequence ID" value="TCLT_0000693001-mRNA-1"/>
    <property type="gene ID" value="TCLT_0000693001"/>
</dbReference>
<dbReference type="OrthoDB" id="5838789at2759"/>
<sequence>MNNATVETEISLDAKVSEQFILLHESDQLIPSVKIEDDQTEKPSDDSCDDKKEQFANSDLRTVKCESPKISTETLVTQKSGALGKQRQLRKRRLWQQRGNGLCPPPPPKNVPIVDWTDSVEVKHLFPKTYNYVACAQARYSSQYLCLSKWKKESDFFRDKYRFWYSIIQKKKLNTPKEIIKAKQLMGQLKWLLDHCWEGTDSKRLVPEMLWRARKEEARRCEQLLIRQECYKRQVMTKRRLNAEKCLAKYDNNNDDGDDHGSSGSTRDVKEPSFVFEKKNNLKEDNIVSTAIQTTAPLFINETRMQQEQNDDSGNLIMENDKNALGKAHLFSLLFLARRWTEVAKKLDSSESMVFPGRTLLRNHIENYIRDLTAAYDVIKGTDKFEENLIREILCSIFETALLERNVLLKDELHKNGLESLTSNWVIFESKSSRDLEKKQSEEGNSGESSESKEISSPSNDSSTLLKVRDYLDDGRKPDATDSSIPRTERLIINSEVMNLINLLRTREIIAKASRQSDVDEAAETEILRPVPIKPLELTEDERCRRELQQVMAVQTIWSAFAETEASKCIFAFTYRVESDKSVLDAIQAVLSSCASYKETADLPLPKELGALRRELKFHFKNSYHHVVKKLRLKYFAENLIYLVNAIVCSQSSFIEKIQRAVRHLQTLVVQKHGLGIKQCDGINIFLGSTPFVLCQIDCHWISGYSCLKKSVISGPRTKKSRPLKCFGTTSQISTAAATNIPKTNIVEEMAKLPSVVISKKRDGSVESMTAEWKSKRTRNDNVNGVEMLATNRPKRQIKAPNRFVFDDEEEEKKKKEGRNQRKVSDVRSLFIKNRQSGNSKHNTDHRPKSSGSNDLSVTSAEPSNMETIVLIPEDESPSQNSCCSTNITDDVYIFIFPPNNFIFFITVVAYVILCIKTKLLALDVVDAKTIQEFKCQPNGIIHNTTRYIATLKNGCTKDINRRVYDLWTNQKDRENACKQQLILPDVDEQKPPSSTEIGDGSDEIKMSKQDEVTSSSPCSSLLATEPSTSSTTECVTSPQQNEQGNYSPWRQVAFRKEASLFEHLKLSKLKTQYDHLLMISEKNYLEKLCSEWMSVPEGGIFDERVRQIRMLICGLGDMLSHSNSTWKDYFDLKRQLQKMIDDVLAEFSALSEQASSGSIHPLNRTLGREVKCKPINSDIDT</sequence>
<feature type="compositionally biased region" description="Basic and acidic residues" evidence="1">
    <location>
        <begin position="812"/>
        <end position="826"/>
    </location>
</feature>
<accession>A0A0N5D236</accession>
<protein>
    <submittedName>
        <fullName evidence="2 4">Uncharacterized protein</fullName>
    </submittedName>
</protein>
<reference evidence="4" key="1">
    <citation type="submission" date="2017-02" db="UniProtKB">
        <authorList>
            <consortium name="WormBaseParasite"/>
        </authorList>
    </citation>
    <scope>IDENTIFICATION</scope>
</reference>
<feature type="compositionally biased region" description="Polar residues" evidence="1">
    <location>
        <begin position="1013"/>
        <end position="1044"/>
    </location>
</feature>
<evidence type="ECO:0000313" key="4">
    <source>
        <dbReference type="WBParaSite" id="TCLT_0000693001-mRNA-1"/>
    </source>
</evidence>
<feature type="compositionally biased region" description="Basic and acidic residues" evidence="1">
    <location>
        <begin position="1003"/>
        <end position="1012"/>
    </location>
</feature>
<evidence type="ECO:0000313" key="2">
    <source>
        <dbReference type="EMBL" id="VDN04323.1"/>
    </source>
</evidence>
<feature type="compositionally biased region" description="Low complexity" evidence="1">
    <location>
        <begin position="443"/>
        <end position="463"/>
    </location>
</feature>
<feature type="compositionally biased region" description="Polar residues" evidence="1">
    <location>
        <begin position="850"/>
        <end position="860"/>
    </location>
</feature>
<dbReference type="OMA" id="LWRARKE"/>
<gene>
    <name evidence="2" type="ORF">TCLT_LOCUS6919</name>
</gene>
<feature type="region of interest" description="Disordered" evidence="1">
    <location>
        <begin position="988"/>
        <end position="1044"/>
    </location>
</feature>
<dbReference type="Proteomes" id="UP000276776">
    <property type="component" value="Unassembled WGS sequence"/>
</dbReference>
<evidence type="ECO:0000256" key="1">
    <source>
        <dbReference type="SAM" id="MobiDB-lite"/>
    </source>
</evidence>